<evidence type="ECO:0000313" key="13">
    <source>
        <dbReference type="Proteomes" id="UP000248795"/>
    </source>
</evidence>
<dbReference type="EMBL" id="QKVK01000004">
    <property type="protein sequence ID" value="PZF77019.1"/>
    <property type="molecule type" value="Genomic_DNA"/>
</dbReference>
<keyword evidence="9 10" id="KW-0472">Membrane</keyword>
<evidence type="ECO:0000256" key="3">
    <source>
        <dbReference type="ARBA" id="ARBA00010072"/>
    </source>
</evidence>
<keyword evidence="8 10" id="KW-1133">Transmembrane helix</keyword>
<dbReference type="Pfam" id="PF00528">
    <property type="entry name" value="BPD_transp_1"/>
    <property type="match status" value="1"/>
</dbReference>
<dbReference type="InterPro" id="IPR035906">
    <property type="entry name" value="MetI-like_sf"/>
</dbReference>
<comment type="caution">
    <text evidence="12">The sequence shown here is derived from an EMBL/GenBank/DDBJ whole genome shotgun (WGS) entry which is preliminary data.</text>
</comment>
<dbReference type="CDD" id="cd06261">
    <property type="entry name" value="TM_PBP2"/>
    <property type="match status" value="1"/>
</dbReference>
<keyword evidence="5" id="KW-1003">Cell membrane</keyword>
<dbReference type="GO" id="GO:0043190">
    <property type="term" value="C:ATP-binding cassette (ABC) transporter complex"/>
    <property type="evidence" value="ECO:0007669"/>
    <property type="project" value="InterPro"/>
</dbReference>
<comment type="similarity">
    <text evidence="3">Belongs to the binding-protein-dependent transport system permease family. HisMQ subfamily.</text>
</comment>
<keyword evidence="4 10" id="KW-0813">Transport</keyword>
<comment type="subcellular location">
    <subcellularLocation>
        <location evidence="2">Cell inner membrane</location>
        <topology evidence="2">Multi-pass membrane protein</topology>
    </subcellularLocation>
    <subcellularLocation>
        <location evidence="10">Cell membrane</location>
        <topology evidence="10">Multi-pass membrane protein</topology>
    </subcellularLocation>
</comment>
<evidence type="ECO:0000313" key="12">
    <source>
        <dbReference type="EMBL" id="PZF77019.1"/>
    </source>
</evidence>
<dbReference type="PANTHER" id="PTHR30614">
    <property type="entry name" value="MEMBRANE COMPONENT OF AMINO ACID ABC TRANSPORTER"/>
    <property type="match status" value="1"/>
</dbReference>
<feature type="transmembrane region" description="Helical" evidence="10">
    <location>
        <begin position="128"/>
        <end position="149"/>
    </location>
</feature>
<comment type="function">
    <text evidence="1">Part of the binding-protein-dependent transport system for glutamine; probably responsible for the translocation of the substrate across the membrane.</text>
</comment>
<feature type="transmembrane region" description="Helical" evidence="10">
    <location>
        <begin position="84"/>
        <end position="108"/>
    </location>
</feature>
<evidence type="ECO:0000256" key="10">
    <source>
        <dbReference type="RuleBase" id="RU363032"/>
    </source>
</evidence>
<evidence type="ECO:0000256" key="5">
    <source>
        <dbReference type="ARBA" id="ARBA00022475"/>
    </source>
</evidence>
<evidence type="ECO:0000256" key="9">
    <source>
        <dbReference type="ARBA" id="ARBA00023136"/>
    </source>
</evidence>
<dbReference type="Proteomes" id="UP000248795">
    <property type="component" value="Unassembled WGS sequence"/>
</dbReference>
<dbReference type="GO" id="GO:0022857">
    <property type="term" value="F:transmembrane transporter activity"/>
    <property type="evidence" value="ECO:0007669"/>
    <property type="project" value="InterPro"/>
</dbReference>
<evidence type="ECO:0000256" key="1">
    <source>
        <dbReference type="ARBA" id="ARBA00003159"/>
    </source>
</evidence>
<keyword evidence="6 10" id="KW-0812">Transmembrane</keyword>
<keyword evidence="13" id="KW-1185">Reference proteome</keyword>
<evidence type="ECO:0000256" key="6">
    <source>
        <dbReference type="ARBA" id="ARBA00022692"/>
    </source>
</evidence>
<dbReference type="InterPro" id="IPR010065">
    <property type="entry name" value="AA_ABC_transptr_permease_3TM"/>
</dbReference>
<gene>
    <name evidence="12" type="ORF">DK847_11280</name>
</gene>
<dbReference type="InterPro" id="IPR043429">
    <property type="entry name" value="ArtM/GltK/GlnP/TcyL/YhdX-like"/>
</dbReference>
<dbReference type="RefSeq" id="WP_111198597.1">
    <property type="nucleotide sequence ID" value="NZ_QKVK01000004.1"/>
</dbReference>
<dbReference type="AlphaFoldDB" id="A0A2W2BL84"/>
<proteinExistence type="inferred from homology"/>
<name>A0A2W2BL84_9HYPH</name>
<dbReference type="InterPro" id="IPR000515">
    <property type="entry name" value="MetI-like"/>
</dbReference>
<feature type="transmembrane region" description="Helical" evidence="10">
    <location>
        <begin position="50"/>
        <end position="72"/>
    </location>
</feature>
<dbReference type="Gene3D" id="1.10.3720.10">
    <property type="entry name" value="MetI-like"/>
    <property type="match status" value="1"/>
</dbReference>
<accession>A0A2W2BL84</accession>
<evidence type="ECO:0000256" key="2">
    <source>
        <dbReference type="ARBA" id="ARBA00004429"/>
    </source>
</evidence>
<dbReference type="NCBIfam" id="TIGR01726">
    <property type="entry name" value="HEQRo_perm_3TM"/>
    <property type="match status" value="1"/>
</dbReference>
<evidence type="ECO:0000256" key="4">
    <source>
        <dbReference type="ARBA" id="ARBA00022448"/>
    </source>
</evidence>
<dbReference type="PANTHER" id="PTHR30614:SF20">
    <property type="entry name" value="GLUTAMINE TRANSPORT SYSTEM PERMEASE PROTEIN GLNP"/>
    <property type="match status" value="1"/>
</dbReference>
<reference evidence="13" key="1">
    <citation type="submission" date="2018-06" db="EMBL/GenBank/DDBJ databases">
        <title>Aestuariibacter litoralis strain KCTC 52945T.</title>
        <authorList>
            <person name="Li X."/>
            <person name="Salam N."/>
            <person name="Li J.-L."/>
            <person name="Chen Y.-M."/>
            <person name="Yang Z.-W."/>
            <person name="Zhang L.-Y."/>
            <person name="Han M.-X."/>
            <person name="Xiao M."/>
            <person name="Li W.-J."/>
        </authorList>
    </citation>
    <scope>NUCLEOTIDE SEQUENCE [LARGE SCALE GENOMIC DNA]</scope>
    <source>
        <strain evidence="13">KCTC 52945</strain>
    </source>
</reference>
<organism evidence="12 13">
    <name type="scientific">Aestuariivirga litoralis</name>
    <dbReference type="NCBI Taxonomy" id="2650924"/>
    <lineage>
        <taxon>Bacteria</taxon>
        <taxon>Pseudomonadati</taxon>
        <taxon>Pseudomonadota</taxon>
        <taxon>Alphaproteobacteria</taxon>
        <taxon>Hyphomicrobiales</taxon>
        <taxon>Aestuariivirgaceae</taxon>
        <taxon>Aestuariivirga</taxon>
    </lineage>
</organism>
<evidence type="ECO:0000256" key="8">
    <source>
        <dbReference type="ARBA" id="ARBA00022989"/>
    </source>
</evidence>
<evidence type="ECO:0000256" key="7">
    <source>
        <dbReference type="ARBA" id="ARBA00022970"/>
    </source>
</evidence>
<protein>
    <submittedName>
        <fullName evidence="12">ABC transporter permease</fullName>
    </submittedName>
</protein>
<dbReference type="GO" id="GO:0006865">
    <property type="term" value="P:amino acid transport"/>
    <property type="evidence" value="ECO:0007669"/>
    <property type="project" value="UniProtKB-KW"/>
</dbReference>
<sequence>MSFDVFKLIVKSLVVLLLVALLTGIIYWLLKVSQWSWMATYYPLLIRGLWLTLLLWVFSCVLGMILAIPIGLVQVTGPRWLAAIARGFCTVIRGTPLLLQLWLIYYGLGSLFPQLASVFPEFRQDFRWLIRLDAFWYALLAFTLSFAGYEGEIMRGAFLGVPRGELEAARSFGMSPWKVLTRVWFPRAVRLVLPTLAGEVVLQLKATPLAMTVTVMDLAGVVRNRITQDTYIVYEPLMLLAVIYMCLTFLTVWAFSYIEKKVPQKR</sequence>
<feature type="domain" description="ABC transmembrane type-1" evidence="11">
    <location>
        <begin position="49"/>
        <end position="251"/>
    </location>
</feature>
<feature type="transmembrane region" description="Helical" evidence="10">
    <location>
        <begin position="237"/>
        <end position="258"/>
    </location>
</feature>
<feature type="transmembrane region" description="Helical" evidence="10">
    <location>
        <begin position="12"/>
        <end position="30"/>
    </location>
</feature>
<keyword evidence="7" id="KW-0029">Amino-acid transport</keyword>
<dbReference type="PROSITE" id="PS50928">
    <property type="entry name" value="ABC_TM1"/>
    <property type="match status" value="1"/>
</dbReference>
<evidence type="ECO:0000259" key="11">
    <source>
        <dbReference type="PROSITE" id="PS50928"/>
    </source>
</evidence>
<dbReference type="SUPFAM" id="SSF161098">
    <property type="entry name" value="MetI-like"/>
    <property type="match status" value="1"/>
</dbReference>